<evidence type="ECO:0000313" key="1">
    <source>
        <dbReference type="EMBL" id="KAK3872141.1"/>
    </source>
</evidence>
<proteinExistence type="predicted"/>
<dbReference type="Proteomes" id="UP001286313">
    <property type="component" value="Unassembled WGS sequence"/>
</dbReference>
<sequence>MIWLPAPSKPSNFLTVLLCSNISGERVLRAVVVQCKSEVVGRKWGGVIWERCRKRPPGELPTLVRPLTTSLAGSIAWEGEHRPRAHHSGLGSAGDRAAVTVTAGTVHAGDGLTRLTSQVGTSSCLLAPPSPASPWHPDLAHRESRITWVTWGQLGSYTWGRSHAESLGEGLGSNPGSPTLLPTPADPVAVVFIPHLSE</sequence>
<protein>
    <submittedName>
        <fullName evidence="1">Uncharacterized protein</fullName>
    </submittedName>
</protein>
<keyword evidence="2" id="KW-1185">Reference proteome</keyword>
<gene>
    <name evidence="1" type="ORF">Pcinc_022744</name>
</gene>
<comment type="caution">
    <text evidence="1">The sequence shown here is derived from an EMBL/GenBank/DDBJ whole genome shotgun (WGS) entry which is preliminary data.</text>
</comment>
<evidence type="ECO:0000313" key="2">
    <source>
        <dbReference type="Proteomes" id="UP001286313"/>
    </source>
</evidence>
<organism evidence="1 2">
    <name type="scientific">Petrolisthes cinctipes</name>
    <name type="common">Flat porcelain crab</name>
    <dbReference type="NCBI Taxonomy" id="88211"/>
    <lineage>
        <taxon>Eukaryota</taxon>
        <taxon>Metazoa</taxon>
        <taxon>Ecdysozoa</taxon>
        <taxon>Arthropoda</taxon>
        <taxon>Crustacea</taxon>
        <taxon>Multicrustacea</taxon>
        <taxon>Malacostraca</taxon>
        <taxon>Eumalacostraca</taxon>
        <taxon>Eucarida</taxon>
        <taxon>Decapoda</taxon>
        <taxon>Pleocyemata</taxon>
        <taxon>Anomura</taxon>
        <taxon>Galatheoidea</taxon>
        <taxon>Porcellanidae</taxon>
        <taxon>Petrolisthes</taxon>
    </lineage>
</organism>
<dbReference type="AlphaFoldDB" id="A0AAE1FEG4"/>
<dbReference type="EMBL" id="JAWQEG010002410">
    <property type="protein sequence ID" value="KAK3872141.1"/>
    <property type="molecule type" value="Genomic_DNA"/>
</dbReference>
<name>A0AAE1FEG4_PETCI</name>
<accession>A0AAE1FEG4</accession>
<reference evidence="1" key="1">
    <citation type="submission" date="2023-10" db="EMBL/GenBank/DDBJ databases">
        <title>Genome assemblies of two species of porcelain crab, Petrolisthes cinctipes and Petrolisthes manimaculis (Anomura: Porcellanidae).</title>
        <authorList>
            <person name="Angst P."/>
        </authorList>
    </citation>
    <scope>NUCLEOTIDE SEQUENCE</scope>
    <source>
        <strain evidence="1">PB745_01</strain>
        <tissue evidence="1">Gill</tissue>
    </source>
</reference>